<name>A0ABN8QJQ2_9CNID</name>
<dbReference type="InterPro" id="IPR027806">
    <property type="entry name" value="HARBI1_dom"/>
</dbReference>
<reference evidence="4 5" key="1">
    <citation type="submission" date="2022-05" db="EMBL/GenBank/DDBJ databases">
        <authorList>
            <consortium name="Genoscope - CEA"/>
            <person name="William W."/>
        </authorList>
    </citation>
    <scope>NUCLEOTIDE SEQUENCE [LARGE SCALE GENOMIC DNA]</scope>
</reference>
<accession>A0ABN8QJQ2</accession>
<dbReference type="Proteomes" id="UP001159427">
    <property type="component" value="Unassembled WGS sequence"/>
</dbReference>
<sequence>MSSFHEVQEQLLLSYEDGILDEDEFLLLHEQFMPKNPNFSYEEYDRFSLDEMNDAECLAEFRFRKHDLQILSEVLQIPDSFRCYQRSVVDGMEGLCILLRRLSYPCRYSDMILRFGLPVPVLSMVSNDVLDFIYNTHRHRITQWNHNVLNPAALQIYSNVISGKGAALHNCFGIVDGTVRPVCRPGEHQRVIYNGHKRVHALQFQCVALPNGLIGNLFGPVDKFCGEGLYKERVGDFNFTMFLTRNIGRVSGVKKGRKHDAGMLADSGLLQDLQRFANSPAGSMPDRRTSKMDPHRIYLQTPFRNRALTAPMIAFNQSMITVRESVEWLFNDIVNYFKFMDFKKNLKISLSSVGKMYVVCAILRNALTCLYPNQTSQYFILDPPTLQDYFS</sequence>
<keyword evidence="5" id="KW-1185">Reference proteome</keyword>
<keyword evidence="2" id="KW-0479">Metal-binding</keyword>
<dbReference type="PANTHER" id="PTHR34615:SF1">
    <property type="entry name" value="PX DOMAIN-CONTAINING PROTEIN"/>
    <property type="match status" value="1"/>
</dbReference>
<dbReference type="EMBL" id="CALNXI010001349">
    <property type="protein sequence ID" value="CAH3165875.1"/>
    <property type="molecule type" value="Genomic_DNA"/>
</dbReference>
<evidence type="ECO:0000313" key="4">
    <source>
        <dbReference type="EMBL" id="CAH3165875.1"/>
    </source>
</evidence>
<evidence type="ECO:0000259" key="3">
    <source>
        <dbReference type="Pfam" id="PF13359"/>
    </source>
</evidence>
<dbReference type="Pfam" id="PF13359">
    <property type="entry name" value="DDE_Tnp_4"/>
    <property type="match status" value="1"/>
</dbReference>
<gene>
    <name evidence="4" type="ORF">PEVE_00005473</name>
</gene>
<evidence type="ECO:0000256" key="2">
    <source>
        <dbReference type="ARBA" id="ARBA00022723"/>
    </source>
</evidence>
<evidence type="ECO:0000313" key="5">
    <source>
        <dbReference type="Proteomes" id="UP001159427"/>
    </source>
</evidence>
<dbReference type="PANTHER" id="PTHR34615">
    <property type="entry name" value="PX DOMAIN-CONTAINING PROTEIN"/>
    <property type="match status" value="1"/>
</dbReference>
<evidence type="ECO:0000256" key="1">
    <source>
        <dbReference type="ARBA" id="ARBA00001968"/>
    </source>
</evidence>
<comment type="caution">
    <text evidence="4">The sequence shown here is derived from an EMBL/GenBank/DDBJ whole genome shotgun (WGS) entry which is preliminary data.</text>
</comment>
<organism evidence="4 5">
    <name type="scientific">Porites evermanni</name>
    <dbReference type="NCBI Taxonomy" id="104178"/>
    <lineage>
        <taxon>Eukaryota</taxon>
        <taxon>Metazoa</taxon>
        <taxon>Cnidaria</taxon>
        <taxon>Anthozoa</taxon>
        <taxon>Hexacorallia</taxon>
        <taxon>Scleractinia</taxon>
        <taxon>Fungiina</taxon>
        <taxon>Poritidae</taxon>
        <taxon>Porites</taxon>
    </lineage>
</organism>
<feature type="domain" description="DDE Tnp4" evidence="3">
    <location>
        <begin position="250"/>
        <end position="365"/>
    </location>
</feature>
<protein>
    <recommendedName>
        <fullName evidence="3">DDE Tnp4 domain-containing protein</fullName>
    </recommendedName>
</protein>
<comment type="cofactor">
    <cofactor evidence="1">
        <name>a divalent metal cation</name>
        <dbReference type="ChEBI" id="CHEBI:60240"/>
    </cofactor>
</comment>
<proteinExistence type="predicted"/>